<evidence type="ECO:0000313" key="2">
    <source>
        <dbReference type="Proteomes" id="UP000095287"/>
    </source>
</evidence>
<accession>A0A1I8A9F7</accession>
<keyword evidence="2" id="KW-1185">Reference proteome</keyword>
<keyword evidence="1" id="KW-1133">Transmembrane helix</keyword>
<evidence type="ECO:0000313" key="3">
    <source>
        <dbReference type="WBParaSite" id="L893_g3602.t1"/>
    </source>
</evidence>
<keyword evidence="1" id="KW-0472">Membrane</keyword>
<feature type="transmembrane region" description="Helical" evidence="1">
    <location>
        <begin position="12"/>
        <end position="34"/>
    </location>
</feature>
<keyword evidence="1" id="KW-0812">Transmembrane</keyword>
<reference evidence="3" key="1">
    <citation type="submission" date="2016-11" db="UniProtKB">
        <authorList>
            <consortium name="WormBaseParasite"/>
        </authorList>
    </citation>
    <scope>IDENTIFICATION</scope>
</reference>
<sequence>MYDQTTSPTAVAVVWSMFAFLSLLALIYGLRMLWRRRQENRAMVAAIGSAAPAHVHHESHEEKTWKGLVDPKTIV</sequence>
<protein>
    <submittedName>
        <fullName evidence="3">Heme exporter protein D</fullName>
    </submittedName>
</protein>
<organism evidence="2 3">
    <name type="scientific">Steinernema glaseri</name>
    <dbReference type="NCBI Taxonomy" id="37863"/>
    <lineage>
        <taxon>Eukaryota</taxon>
        <taxon>Metazoa</taxon>
        <taxon>Ecdysozoa</taxon>
        <taxon>Nematoda</taxon>
        <taxon>Chromadorea</taxon>
        <taxon>Rhabditida</taxon>
        <taxon>Tylenchina</taxon>
        <taxon>Panagrolaimomorpha</taxon>
        <taxon>Strongyloidoidea</taxon>
        <taxon>Steinernematidae</taxon>
        <taxon>Steinernema</taxon>
    </lineage>
</organism>
<dbReference type="WBParaSite" id="L893_g3602.t1">
    <property type="protein sequence ID" value="L893_g3602.t1"/>
    <property type="gene ID" value="L893_g3602"/>
</dbReference>
<name>A0A1I8A9F7_9BILA</name>
<dbReference type="AlphaFoldDB" id="A0A1I8A9F7"/>
<dbReference type="Proteomes" id="UP000095287">
    <property type="component" value="Unplaced"/>
</dbReference>
<proteinExistence type="predicted"/>
<evidence type="ECO:0000256" key="1">
    <source>
        <dbReference type="SAM" id="Phobius"/>
    </source>
</evidence>